<feature type="region of interest" description="Disordered" evidence="1">
    <location>
        <begin position="402"/>
        <end position="449"/>
    </location>
</feature>
<keyword evidence="3" id="KW-1185">Reference proteome</keyword>
<organism evidence="2 3">
    <name type="scientific">Armillaria ostoyae</name>
    <name type="common">Armillaria root rot fungus</name>
    <dbReference type="NCBI Taxonomy" id="47428"/>
    <lineage>
        <taxon>Eukaryota</taxon>
        <taxon>Fungi</taxon>
        <taxon>Dikarya</taxon>
        <taxon>Basidiomycota</taxon>
        <taxon>Agaricomycotina</taxon>
        <taxon>Agaricomycetes</taxon>
        <taxon>Agaricomycetidae</taxon>
        <taxon>Agaricales</taxon>
        <taxon>Marasmiineae</taxon>
        <taxon>Physalacriaceae</taxon>
        <taxon>Armillaria</taxon>
    </lineage>
</organism>
<feature type="region of interest" description="Disordered" evidence="1">
    <location>
        <begin position="210"/>
        <end position="237"/>
    </location>
</feature>
<feature type="compositionally biased region" description="Basic and acidic residues" evidence="1">
    <location>
        <begin position="402"/>
        <end position="416"/>
    </location>
</feature>
<reference evidence="3" key="1">
    <citation type="journal article" date="2017" name="Nat. Ecol. Evol.">
        <title>Genome expansion and lineage-specific genetic innovations in the forest pathogenic fungi Armillaria.</title>
        <authorList>
            <person name="Sipos G."/>
            <person name="Prasanna A.N."/>
            <person name="Walter M.C."/>
            <person name="O'Connor E."/>
            <person name="Balint B."/>
            <person name="Krizsan K."/>
            <person name="Kiss B."/>
            <person name="Hess J."/>
            <person name="Varga T."/>
            <person name="Slot J."/>
            <person name="Riley R."/>
            <person name="Boka B."/>
            <person name="Rigling D."/>
            <person name="Barry K."/>
            <person name="Lee J."/>
            <person name="Mihaltcheva S."/>
            <person name="LaButti K."/>
            <person name="Lipzen A."/>
            <person name="Waldron R."/>
            <person name="Moloney N.M."/>
            <person name="Sperisen C."/>
            <person name="Kredics L."/>
            <person name="Vagvoelgyi C."/>
            <person name="Patrignani A."/>
            <person name="Fitzpatrick D."/>
            <person name="Nagy I."/>
            <person name="Doyle S."/>
            <person name="Anderson J.B."/>
            <person name="Grigoriev I.V."/>
            <person name="Gueldener U."/>
            <person name="Muensterkoetter M."/>
            <person name="Nagy L.G."/>
        </authorList>
    </citation>
    <scope>NUCLEOTIDE SEQUENCE [LARGE SCALE GENOMIC DNA]</scope>
    <source>
        <strain evidence="3">C18/9</strain>
    </source>
</reference>
<evidence type="ECO:0000256" key="1">
    <source>
        <dbReference type="SAM" id="MobiDB-lite"/>
    </source>
</evidence>
<gene>
    <name evidence="2" type="ORF">ARMOST_03431</name>
</gene>
<dbReference type="Proteomes" id="UP000219338">
    <property type="component" value="Unassembled WGS sequence"/>
</dbReference>
<dbReference type="AlphaFoldDB" id="A0A284QUJ6"/>
<dbReference type="OrthoDB" id="3235325at2759"/>
<dbReference type="OMA" id="HEANLDM"/>
<proteinExistence type="predicted"/>
<dbReference type="EMBL" id="FUEG01000002">
    <property type="protein sequence ID" value="SJL00119.1"/>
    <property type="molecule type" value="Genomic_DNA"/>
</dbReference>
<sequence length="507" mass="56349">MSLTVPPVSKESQVNQQIASVILTWNLANWITRTLTTSISSIVDPESSNKDEADNKDDPKTAAALCLKTKGNVCASQGINVAMRYICDIDDNIIDGHRASAIHSKACEIWNELQQRDLVPAVWGDLTTSAKSYFLHHMYQSFPEVSFCEGHWKALWIATNNYSQWRSEALKKQKATSSLGQDHSAHGHLDHCHHSLKKVPRKTIGKHVVSPTDHEEGALEPASKRIQTVSSTHHDDDFPELDGFEDYYGSQGALSSRYQHRKVRREPSAPLSNPGTIQQPLAEPLVCPHGPINDNFKPDVMNKDTNNTTSDLNNYHLEGLELPNSSVIEKDSIDLNTASTLGYSGLTDSASMDSFHQNSSTVLSLQPEQGSRAQTVLATHEANLDMVSLKMKLHINPLYHHLNSESRHPEPSREQQEISNGTPAEPIANHGAEVLDPQTTRKKKPDGPTACALCKEDWMKRNPTGNWKTEFQPYWKSLTILQSAEYKKWVDASVAVKAAKEQACVSL</sequence>
<protein>
    <submittedName>
        <fullName evidence="2">Uncharacterized protein</fullName>
    </submittedName>
</protein>
<evidence type="ECO:0000313" key="2">
    <source>
        <dbReference type="EMBL" id="SJL00119.1"/>
    </source>
</evidence>
<accession>A0A284QUJ6</accession>
<name>A0A284QUJ6_ARMOS</name>
<feature type="compositionally biased region" description="Polar residues" evidence="1">
    <location>
        <begin position="270"/>
        <end position="279"/>
    </location>
</feature>
<feature type="region of interest" description="Disordered" evidence="1">
    <location>
        <begin position="257"/>
        <end position="283"/>
    </location>
</feature>
<evidence type="ECO:0000313" key="3">
    <source>
        <dbReference type="Proteomes" id="UP000219338"/>
    </source>
</evidence>
<dbReference type="STRING" id="47428.A0A284QUJ6"/>